<protein>
    <recommendedName>
        <fullName evidence="3">N-acetylmuramic acid 6-phosphate etherase</fullName>
        <shortName evidence="3">MurNAc-6-P etherase</shortName>
        <ecNumber evidence="3">4.2.1.126</ecNumber>
    </recommendedName>
    <alternativeName>
        <fullName evidence="3">N-acetylmuramic acid 6-phosphate hydrolase</fullName>
    </alternativeName>
    <alternativeName>
        <fullName evidence="3">N-acetylmuramic acid 6-phosphate lyase</fullName>
    </alternativeName>
</protein>
<dbReference type="PROSITE" id="PS01272">
    <property type="entry name" value="GCKR"/>
    <property type="match status" value="1"/>
</dbReference>
<dbReference type="CDD" id="cd05007">
    <property type="entry name" value="SIS_Etherase"/>
    <property type="match status" value="1"/>
</dbReference>
<dbReference type="RefSeq" id="WP_382393391.1">
    <property type="nucleotide sequence ID" value="NZ_JBHUNA010000020.1"/>
</dbReference>
<dbReference type="PROSITE" id="PS51464">
    <property type="entry name" value="SIS"/>
    <property type="match status" value="1"/>
</dbReference>
<dbReference type="EMBL" id="JBHUNA010000020">
    <property type="protein sequence ID" value="MFD2761169.1"/>
    <property type="molecule type" value="Genomic_DNA"/>
</dbReference>
<keyword evidence="2 3" id="KW-0119">Carbohydrate metabolism</keyword>
<organism evidence="5 6">
    <name type="scientific">Lentibacillus juripiscarius</name>
    <dbReference type="NCBI Taxonomy" id="257446"/>
    <lineage>
        <taxon>Bacteria</taxon>
        <taxon>Bacillati</taxon>
        <taxon>Bacillota</taxon>
        <taxon>Bacilli</taxon>
        <taxon>Bacillales</taxon>
        <taxon>Bacillaceae</taxon>
        <taxon>Lentibacillus</taxon>
    </lineage>
</organism>
<comment type="catalytic activity">
    <reaction evidence="3">
        <text>N-acetyl-D-muramate 6-phosphate + H2O = N-acetyl-D-glucosamine 6-phosphate + (R)-lactate</text>
        <dbReference type="Rhea" id="RHEA:26410"/>
        <dbReference type="ChEBI" id="CHEBI:15377"/>
        <dbReference type="ChEBI" id="CHEBI:16004"/>
        <dbReference type="ChEBI" id="CHEBI:57513"/>
        <dbReference type="ChEBI" id="CHEBI:58722"/>
        <dbReference type="EC" id="4.2.1.126"/>
    </reaction>
</comment>
<evidence type="ECO:0000256" key="2">
    <source>
        <dbReference type="ARBA" id="ARBA00023277"/>
    </source>
</evidence>
<dbReference type="SUPFAM" id="SSF53697">
    <property type="entry name" value="SIS domain"/>
    <property type="match status" value="1"/>
</dbReference>
<accession>A0ABW5V8J9</accession>
<evidence type="ECO:0000256" key="1">
    <source>
        <dbReference type="ARBA" id="ARBA00023239"/>
    </source>
</evidence>
<dbReference type="PANTHER" id="PTHR10088:SF4">
    <property type="entry name" value="GLUCOKINASE REGULATORY PROTEIN"/>
    <property type="match status" value="1"/>
</dbReference>
<evidence type="ECO:0000259" key="4">
    <source>
        <dbReference type="PROSITE" id="PS51464"/>
    </source>
</evidence>
<dbReference type="NCBIfam" id="TIGR00274">
    <property type="entry name" value="N-acetylmuramic acid 6-phosphate etherase"/>
    <property type="match status" value="1"/>
</dbReference>
<dbReference type="NCBIfam" id="NF009222">
    <property type="entry name" value="PRK12570.1"/>
    <property type="match status" value="1"/>
</dbReference>
<evidence type="ECO:0000313" key="5">
    <source>
        <dbReference type="EMBL" id="MFD2761169.1"/>
    </source>
</evidence>
<dbReference type="InterPro" id="IPR005488">
    <property type="entry name" value="Etherase_MurQ"/>
</dbReference>
<comment type="caution">
    <text evidence="5">The sequence shown here is derived from an EMBL/GenBank/DDBJ whole genome shotgun (WGS) entry which is preliminary data.</text>
</comment>
<dbReference type="InterPro" id="IPR046348">
    <property type="entry name" value="SIS_dom_sf"/>
</dbReference>
<comment type="function">
    <text evidence="3">Specifically catalyzes the cleavage of the D-lactyl ether substituent of MurNAc 6-phosphate, producing GlcNAc 6-phosphate and D-lactate.</text>
</comment>
<feature type="active site" evidence="3">
    <location>
        <position position="113"/>
    </location>
</feature>
<dbReference type="EC" id="4.2.1.126" evidence="3"/>
<gene>
    <name evidence="3 5" type="primary">murQ</name>
    <name evidence="5" type="ORF">ACFSUO_09325</name>
</gene>
<feature type="domain" description="SIS" evidence="4">
    <location>
        <begin position="54"/>
        <end position="217"/>
    </location>
</feature>
<evidence type="ECO:0000313" key="6">
    <source>
        <dbReference type="Proteomes" id="UP001597502"/>
    </source>
</evidence>
<comment type="miscellaneous">
    <text evidence="3">A lyase-type mechanism (elimination/hydration) is suggested for the cleavage of the lactyl ether bond of MurNAc 6-phosphate, with the formation of an alpha,beta-unsaturated aldehyde intermediate with (E)-stereochemistry, followed by the syn addition of water to give product.</text>
</comment>
<dbReference type="GO" id="GO:0016829">
    <property type="term" value="F:lyase activity"/>
    <property type="evidence" value="ECO:0007669"/>
    <property type="project" value="UniProtKB-KW"/>
</dbReference>
<reference evidence="6" key="1">
    <citation type="journal article" date="2019" name="Int. J. Syst. Evol. Microbiol.">
        <title>The Global Catalogue of Microorganisms (GCM) 10K type strain sequencing project: providing services to taxonomists for standard genome sequencing and annotation.</title>
        <authorList>
            <consortium name="The Broad Institute Genomics Platform"/>
            <consortium name="The Broad Institute Genome Sequencing Center for Infectious Disease"/>
            <person name="Wu L."/>
            <person name="Ma J."/>
        </authorList>
    </citation>
    <scope>NUCLEOTIDE SEQUENCE [LARGE SCALE GENOMIC DNA]</scope>
    <source>
        <strain evidence="6">TISTR 1535</strain>
    </source>
</reference>
<proteinExistence type="inferred from homology"/>
<dbReference type="Gene3D" id="3.40.50.10490">
    <property type="entry name" value="Glucose-6-phosphate isomerase like protein, domain 1"/>
    <property type="match status" value="1"/>
</dbReference>
<dbReference type="Gene3D" id="1.10.8.1080">
    <property type="match status" value="1"/>
</dbReference>
<dbReference type="Proteomes" id="UP001597502">
    <property type="component" value="Unassembled WGS sequence"/>
</dbReference>
<name>A0ABW5V8J9_9BACI</name>
<comment type="subunit">
    <text evidence="3">Homodimer.</text>
</comment>
<comment type="similarity">
    <text evidence="3">Belongs to the GCKR-like family. MurNAc-6-P etherase subfamily.</text>
</comment>
<dbReference type="Pfam" id="PF22645">
    <property type="entry name" value="GKRP_SIS_N"/>
    <property type="match status" value="1"/>
</dbReference>
<sequence>MAETITTETRNEKTMNLDEMSTHDILHVMNQEDKTVPDAVNNEIKDIEKAVSAVIDSFKKGGRLIYIGAGTSGRLGILDAVECPPTFGTDPEQVQGLIAGGENAIMQAVEGAEDDPERAAADLKALHLSEKDTVIGLAASGRTPYVIGGLDYSKATGAHTVSVSCNKNAKSSHHADISIEVDVGPEILTGSTRLKAGTAQKLVVNMISTSSMIGIGKVYKNLMVDVQLTNKKLIERAKNIISLAAQVDYDTAASFLERAHQNPKLAIVMIKLRCSYEKAKQNLAETDGFVREAIKLANKDGE</sequence>
<dbReference type="InterPro" id="IPR001347">
    <property type="entry name" value="SIS_dom"/>
</dbReference>
<keyword evidence="6" id="KW-1185">Reference proteome</keyword>
<feature type="active site" description="Proton donor" evidence="3">
    <location>
        <position position="82"/>
    </location>
</feature>
<dbReference type="InterPro" id="IPR040190">
    <property type="entry name" value="MURQ/GCKR"/>
</dbReference>
<keyword evidence="1 3" id="KW-0456">Lyase</keyword>
<dbReference type="HAMAP" id="MF_00068">
    <property type="entry name" value="MurQ"/>
    <property type="match status" value="1"/>
</dbReference>
<evidence type="ECO:0000256" key="3">
    <source>
        <dbReference type="HAMAP-Rule" id="MF_00068"/>
    </source>
</evidence>
<dbReference type="PANTHER" id="PTHR10088">
    <property type="entry name" value="GLUCOKINASE REGULATORY PROTEIN"/>
    <property type="match status" value="1"/>
</dbReference>
<comment type="pathway">
    <text evidence="3">Amino-sugar metabolism; N-acetylmuramate degradation.</text>
</comment>
<dbReference type="InterPro" id="IPR005486">
    <property type="entry name" value="Glucokinase_regulatory_CS"/>
</dbReference>
<dbReference type="NCBIfam" id="NF003915">
    <property type="entry name" value="PRK05441.1"/>
    <property type="match status" value="1"/>
</dbReference>